<dbReference type="Gene3D" id="2.60.40.150">
    <property type="entry name" value="C2 domain"/>
    <property type="match status" value="1"/>
</dbReference>
<gene>
    <name evidence="10" type="ORF">HPP92_013034</name>
</gene>
<dbReference type="GO" id="GO:0006620">
    <property type="term" value="P:post-translational protein targeting to endoplasmic reticulum membrane"/>
    <property type="evidence" value="ECO:0007669"/>
    <property type="project" value="TreeGrafter"/>
</dbReference>
<evidence type="ECO:0000313" key="11">
    <source>
        <dbReference type="Proteomes" id="UP000639772"/>
    </source>
</evidence>
<dbReference type="InterPro" id="IPR004179">
    <property type="entry name" value="Sec63-dom"/>
</dbReference>
<protein>
    <recommendedName>
        <fullName evidence="9">SEC63 domain-containing protein</fullName>
    </recommendedName>
</protein>
<evidence type="ECO:0000313" key="10">
    <source>
        <dbReference type="EMBL" id="KAG0478315.1"/>
    </source>
</evidence>
<dbReference type="PANTHER" id="PTHR24075">
    <property type="entry name" value="SEC63 DOMAIN-CONTAINING"/>
    <property type="match status" value="1"/>
</dbReference>
<sequence>MSASKVPVSINQPEEMNSAQKTGELQNVRASNRLNGKNYLKWSQFIRTYLKGKGRLSHLLRTAREIWDYTRRTYSKANDAAQELDHYRVFEMKSPEDAAILKKFIEKDRVYDFLAGLNPEFDQVRIQILGKEETPPLEETISLVRAEESRRGVMLQPQTLDGSALVAKANHREKGRSDAPDQVSGRKIELAKERSGLYYLEPSLIARNDLSLSFFSSSNKDVIWLYHLRLARISHIRVSCLAETSLVPNNPDPVVESSPIPTSVPHDFPRFSQTELLIHAHLTRAAAELYSVLHKDYRRMLEVAPRLLEELMKIAVKPRSPHGHGWLKPAVGVLQLAQCITQAVPLSARKASGGIAPFLQLPHLNETKVKKIVPKKVCSLGEFRGLSMEERKDLLTEIAGLSAAESQDVESVLEMIPSVEVEITCVTEGEKCIHEGDLVTVYAWIILQRNNGLKTALPHAPYYPFHKEENYWFLLADSVTNKVWMSRKVSFMDEASAISAASIAMKEANESLGFSSKDVDAAVRAAIGKVKSGSRLVMGTFRAPREGKYNLIAYCFCDSWIGCDVERAVKLEVLKGNRAGKRGWAVEERALGKEDVEEGEEEDVIQEGDDHASDYSDECE</sequence>
<evidence type="ECO:0000256" key="4">
    <source>
        <dbReference type="ARBA" id="ARBA00022824"/>
    </source>
</evidence>
<dbReference type="GO" id="GO:0003723">
    <property type="term" value="F:RNA binding"/>
    <property type="evidence" value="ECO:0007669"/>
    <property type="project" value="TreeGrafter"/>
</dbReference>
<reference evidence="10 11" key="1">
    <citation type="journal article" date="2020" name="Nat. Food">
        <title>A phased Vanilla planifolia genome enables genetic improvement of flavour and production.</title>
        <authorList>
            <person name="Hasing T."/>
            <person name="Tang H."/>
            <person name="Brym M."/>
            <person name="Khazi F."/>
            <person name="Huang T."/>
            <person name="Chambers A.H."/>
        </authorList>
    </citation>
    <scope>NUCLEOTIDE SEQUENCE [LARGE SCALE GENOMIC DNA]</scope>
    <source>
        <tissue evidence="10">Leaf</tissue>
    </source>
</reference>
<dbReference type="SMART" id="SM00973">
    <property type="entry name" value="Sec63"/>
    <property type="match status" value="1"/>
</dbReference>
<dbReference type="Gene3D" id="1.10.150.20">
    <property type="entry name" value="5' to 3' exonuclease, C-terminal subdomain"/>
    <property type="match status" value="1"/>
</dbReference>
<dbReference type="SUPFAM" id="SSF158702">
    <property type="entry name" value="Sec63 N-terminal domain-like"/>
    <property type="match status" value="1"/>
</dbReference>
<evidence type="ECO:0000259" key="9">
    <source>
        <dbReference type="SMART" id="SM00973"/>
    </source>
</evidence>
<feature type="domain" description="SEC63" evidence="9">
    <location>
        <begin position="198"/>
        <end position="571"/>
    </location>
</feature>
<keyword evidence="7" id="KW-0143">Chaperone</keyword>
<comment type="caution">
    <text evidence="10">The sequence shown here is derived from an EMBL/GenBank/DDBJ whole genome shotgun (WGS) entry which is preliminary data.</text>
</comment>
<organism evidence="10 11">
    <name type="scientific">Vanilla planifolia</name>
    <name type="common">Vanilla</name>
    <dbReference type="NCBI Taxonomy" id="51239"/>
    <lineage>
        <taxon>Eukaryota</taxon>
        <taxon>Viridiplantae</taxon>
        <taxon>Streptophyta</taxon>
        <taxon>Embryophyta</taxon>
        <taxon>Tracheophyta</taxon>
        <taxon>Spermatophyta</taxon>
        <taxon>Magnoliopsida</taxon>
        <taxon>Liliopsida</taxon>
        <taxon>Asparagales</taxon>
        <taxon>Orchidaceae</taxon>
        <taxon>Vanilloideae</taxon>
        <taxon>Vanilleae</taxon>
        <taxon>Vanilla</taxon>
    </lineage>
</organism>
<dbReference type="SUPFAM" id="SSF81296">
    <property type="entry name" value="E set domains"/>
    <property type="match status" value="1"/>
</dbReference>
<accession>A0A835UZM1</accession>
<evidence type="ECO:0000256" key="1">
    <source>
        <dbReference type="ARBA" id="ARBA00004141"/>
    </source>
</evidence>
<feature type="region of interest" description="Disordered" evidence="8">
    <location>
        <begin position="1"/>
        <end position="26"/>
    </location>
</feature>
<dbReference type="GO" id="GO:0031207">
    <property type="term" value="C:Sec62/Sec63 complex"/>
    <property type="evidence" value="ECO:0007669"/>
    <property type="project" value="TreeGrafter"/>
</dbReference>
<dbReference type="PANTHER" id="PTHR24075:SF0">
    <property type="entry name" value="TRANSLOCATION PROTEIN SEC63 HOMOLOG"/>
    <property type="match status" value="1"/>
</dbReference>
<evidence type="ECO:0000256" key="3">
    <source>
        <dbReference type="ARBA" id="ARBA00022692"/>
    </source>
</evidence>
<keyword evidence="3" id="KW-0812">Transmembrane</keyword>
<dbReference type="Proteomes" id="UP000639772">
    <property type="component" value="Chromosome 6"/>
</dbReference>
<dbReference type="InterPro" id="IPR014756">
    <property type="entry name" value="Ig_E-set"/>
</dbReference>
<dbReference type="AlphaFoldDB" id="A0A835UZM1"/>
<evidence type="ECO:0000256" key="7">
    <source>
        <dbReference type="ARBA" id="ARBA00023186"/>
    </source>
</evidence>
<dbReference type="GO" id="GO:0006614">
    <property type="term" value="P:SRP-dependent cotranslational protein targeting to membrane"/>
    <property type="evidence" value="ECO:0007669"/>
    <property type="project" value="TreeGrafter"/>
</dbReference>
<evidence type="ECO:0000256" key="6">
    <source>
        <dbReference type="ARBA" id="ARBA00023136"/>
    </source>
</evidence>
<dbReference type="GO" id="GO:0008320">
    <property type="term" value="F:protein transmembrane transporter activity"/>
    <property type="evidence" value="ECO:0007669"/>
    <property type="project" value="TreeGrafter"/>
</dbReference>
<dbReference type="Gene3D" id="1.10.3380.10">
    <property type="entry name" value="Sec63 N-terminal domain-like domain"/>
    <property type="match status" value="1"/>
</dbReference>
<feature type="compositionally biased region" description="Acidic residues" evidence="8">
    <location>
        <begin position="595"/>
        <end position="607"/>
    </location>
</feature>
<dbReference type="EMBL" id="JADCNM010000006">
    <property type="protein sequence ID" value="KAG0478315.1"/>
    <property type="molecule type" value="Genomic_DNA"/>
</dbReference>
<dbReference type="InterPro" id="IPR035892">
    <property type="entry name" value="C2_domain_sf"/>
</dbReference>
<name>A0A835UZM1_VANPL</name>
<evidence type="ECO:0000256" key="8">
    <source>
        <dbReference type="SAM" id="MobiDB-lite"/>
    </source>
</evidence>
<feature type="region of interest" description="Disordered" evidence="8">
    <location>
        <begin position="590"/>
        <end position="620"/>
    </location>
</feature>
<keyword evidence="6" id="KW-0472">Membrane</keyword>
<proteinExistence type="predicted"/>
<dbReference type="OrthoDB" id="767234at2759"/>
<evidence type="ECO:0000256" key="2">
    <source>
        <dbReference type="ARBA" id="ARBA00004240"/>
    </source>
</evidence>
<comment type="subcellular location">
    <subcellularLocation>
        <location evidence="2">Endoplasmic reticulum</location>
    </subcellularLocation>
    <subcellularLocation>
        <location evidence="1">Membrane</location>
        <topology evidence="1">Multi-pass membrane protein</topology>
    </subcellularLocation>
</comment>
<keyword evidence="5" id="KW-1133">Transmembrane helix</keyword>
<evidence type="ECO:0000256" key="5">
    <source>
        <dbReference type="ARBA" id="ARBA00022989"/>
    </source>
</evidence>
<dbReference type="Pfam" id="PF02889">
    <property type="entry name" value="Sec63"/>
    <property type="match status" value="1"/>
</dbReference>
<keyword evidence="4" id="KW-0256">Endoplasmic reticulum</keyword>